<accession>A0A1M5C157</accession>
<evidence type="ECO:0000313" key="2">
    <source>
        <dbReference type="Proteomes" id="UP000184406"/>
    </source>
</evidence>
<reference evidence="2" key="1">
    <citation type="submission" date="2016-11" db="EMBL/GenBank/DDBJ databases">
        <authorList>
            <person name="Varghese N."/>
            <person name="Submissions S."/>
        </authorList>
    </citation>
    <scope>NUCLEOTIDE SEQUENCE [LARGE SCALE GENOMIC DNA]</scope>
    <source>
        <strain evidence="2">DSM 17539</strain>
    </source>
</reference>
<dbReference type="RefSeq" id="WP_178346999.1">
    <property type="nucleotide sequence ID" value="NZ_FQUX01000004.1"/>
</dbReference>
<evidence type="ECO:0000313" key="1">
    <source>
        <dbReference type="EMBL" id="SHF48514.1"/>
    </source>
</evidence>
<name>A0A1M5C157_9FLAO</name>
<organism evidence="1 2">
    <name type="scientific">Arenibacter palladensis</name>
    <dbReference type="NCBI Taxonomy" id="237373"/>
    <lineage>
        <taxon>Bacteria</taxon>
        <taxon>Pseudomonadati</taxon>
        <taxon>Bacteroidota</taxon>
        <taxon>Flavobacteriia</taxon>
        <taxon>Flavobacteriales</taxon>
        <taxon>Flavobacteriaceae</taxon>
        <taxon>Arenibacter</taxon>
    </lineage>
</organism>
<dbReference type="Proteomes" id="UP000184406">
    <property type="component" value="Unassembled WGS sequence"/>
</dbReference>
<keyword evidence="2" id="KW-1185">Reference proteome</keyword>
<proteinExistence type="predicted"/>
<dbReference type="AlphaFoldDB" id="A0A1M5C157"/>
<gene>
    <name evidence="1" type="ORF">SAMN03080594_104327</name>
</gene>
<protein>
    <submittedName>
        <fullName evidence="1">Uncharacterized protein</fullName>
    </submittedName>
</protein>
<dbReference type="EMBL" id="FQUX01000004">
    <property type="protein sequence ID" value="SHF48514.1"/>
    <property type="molecule type" value="Genomic_DNA"/>
</dbReference>
<sequence>MKKTTEPYQLNSKIGKSWTLDSEDNKNYDLPDNFIMGMTNSHSESH</sequence>